<evidence type="ECO:0000259" key="2">
    <source>
        <dbReference type="Pfam" id="PF19051"/>
    </source>
</evidence>
<dbReference type="RefSeq" id="WP_145271502.1">
    <property type="nucleotide sequence ID" value="NZ_CP036272.1"/>
</dbReference>
<dbReference type="GO" id="GO:0047061">
    <property type="term" value="F:glucose-fructose oxidoreductase activity"/>
    <property type="evidence" value="ECO:0007669"/>
    <property type="project" value="UniProtKB-EC"/>
</dbReference>
<dbReference type="InterPro" id="IPR043906">
    <property type="entry name" value="Gfo/Idh/MocA_OxRdtase_bact_C"/>
</dbReference>
<dbReference type="GO" id="GO:0000166">
    <property type="term" value="F:nucleotide binding"/>
    <property type="evidence" value="ECO:0007669"/>
    <property type="project" value="InterPro"/>
</dbReference>
<dbReference type="InterPro" id="IPR036291">
    <property type="entry name" value="NAD(P)-bd_dom_sf"/>
</dbReference>
<feature type="domain" description="Gfo/Idh/MocA-like oxidoreductase N-terminal" evidence="1">
    <location>
        <begin position="40"/>
        <end position="170"/>
    </location>
</feature>
<dbReference type="InterPro" id="IPR006311">
    <property type="entry name" value="TAT_signal"/>
</dbReference>
<organism evidence="3 4">
    <name type="scientific">Stieleria bergensis</name>
    <dbReference type="NCBI Taxonomy" id="2528025"/>
    <lineage>
        <taxon>Bacteria</taxon>
        <taxon>Pseudomonadati</taxon>
        <taxon>Planctomycetota</taxon>
        <taxon>Planctomycetia</taxon>
        <taxon>Pirellulales</taxon>
        <taxon>Pirellulaceae</taxon>
        <taxon>Stieleria</taxon>
    </lineage>
</organism>
<dbReference type="Gene3D" id="3.30.360.10">
    <property type="entry name" value="Dihydrodipicolinate Reductase, domain 2"/>
    <property type="match status" value="1"/>
</dbReference>
<feature type="domain" description="Gfo/Idh/MocA-like oxidoreductase bacterial type C-terminal" evidence="2">
    <location>
        <begin position="211"/>
        <end position="454"/>
    </location>
</feature>
<dbReference type="AlphaFoldDB" id="A0A517STT8"/>
<dbReference type="EC" id="1.1.99.28" evidence="3"/>
<sequence length="458" mass="50606">MNRSPSRRDFLRNSSLAGFGIATAASSRAFGFQNANDRPRVAVVGCGSRWDQRATGLKSSYGLGKDFPKFADIVAVCDVDSDRTERAAGLVKDWLGTAPDQSTDYRSIIDRDDIDLVHIVTPDHWHAKVLIEAMLSGKDAYCEKPMTLTIEEGQLVDKVCKQTNQIVQVGTQQRSMRQILTAIALIQSGRLGKLTRATCAIGGGPTSPALPIATPPKNFDWDRWLGPAPKTDFRLLAGAPNEVKAWSRTHYDFRWWYEYSGGKLTDWGAHHADIATWGLGKTETGPVTVDPIMVKHPVEFKDGYPVEADRYNTPTAFNIKSTFADGVELVLRHDTDNGILFEGTEGRIFVNRGRLTGAPADALKTNPLPDGALDEVYKGKALTSHLENFFQCVADRSEPISDVFSHHRALSTCHLSGIAARLGRKLKWDPEKQAVIDDDQANALVNRQKRKGYEIELS</sequence>
<dbReference type="Proteomes" id="UP000315003">
    <property type="component" value="Chromosome"/>
</dbReference>
<dbReference type="SUPFAM" id="SSF51735">
    <property type="entry name" value="NAD(P)-binding Rossmann-fold domains"/>
    <property type="match status" value="1"/>
</dbReference>
<dbReference type="SUPFAM" id="SSF55347">
    <property type="entry name" value="Glyceraldehyde-3-phosphate dehydrogenase-like, C-terminal domain"/>
    <property type="match status" value="1"/>
</dbReference>
<evidence type="ECO:0000259" key="1">
    <source>
        <dbReference type="Pfam" id="PF01408"/>
    </source>
</evidence>
<evidence type="ECO:0000313" key="3">
    <source>
        <dbReference type="EMBL" id="QDT59544.1"/>
    </source>
</evidence>
<dbReference type="Pfam" id="PF19051">
    <property type="entry name" value="GFO_IDH_MocA_C2"/>
    <property type="match status" value="1"/>
</dbReference>
<gene>
    <name evidence="3" type="primary">gfo_4</name>
    <name evidence="3" type="ORF">SV7mr_20520</name>
</gene>
<dbReference type="PANTHER" id="PTHR43818">
    <property type="entry name" value="BCDNA.GH03377"/>
    <property type="match status" value="1"/>
</dbReference>
<dbReference type="PANTHER" id="PTHR43818:SF5">
    <property type="entry name" value="OXIDOREDUCTASE FAMILY PROTEIN"/>
    <property type="match status" value="1"/>
</dbReference>
<keyword evidence="3" id="KW-0560">Oxidoreductase</keyword>
<protein>
    <submittedName>
        <fullName evidence="3">Glucose--fructose oxidoreductase</fullName>
        <ecNumber evidence="3">1.1.99.28</ecNumber>
    </submittedName>
</protein>
<dbReference type="OrthoDB" id="9788246at2"/>
<evidence type="ECO:0000313" key="4">
    <source>
        <dbReference type="Proteomes" id="UP000315003"/>
    </source>
</evidence>
<reference evidence="3 4" key="1">
    <citation type="submission" date="2019-02" db="EMBL/GenBank/DDBJ databases">
        <title>Deep-cultivation of Planctomycetes and their phenomic and genomic characterization uncovers novel biology.</title>
        <authorList>
            <person name="Wiegand S."/>
            <person name="Jogler M."/>
            <person name="Boedeker C."/>
            <person name="Pinto D."/>
            <person name="Vollmers J."/>
            <person name="Rivas-Marin E."/>
            <person name="Kohn T."/>
            <person name="Peeters S.H."/>
            <person name="Heuer A."/>
            <person name="Rast P."/>
            <person name="Oberbeckmann S."/>
            <person name="Bunk B."/>
            <person name="Jeske O."/>
            <person name="Meyerdierks A."/>
            <person name="Storesund J.E."/>
            <person name="Kallscheuer N."/>
            <person name="Luecker S."/>
            <person name="Lage O.M."/>
            <person name="Pohl T."/>
            <person name="Merkel B.J."/>
            <person name="Hornburger P."/>
            <person name="Mueller R.-W."/>
            <person name="Bruemmer F."/>
            <person name="Labrenz M."/>
            <person name="Spormann A.M."/>
            <person name="Op den Camp H."/>
            <person name="Overmann J."/>
            <person name="Amann R."/>
            <person name="Jetten M.S.M."/>
            <person name="Mascher T."/>
            <person name="Medema M.H."/>
            <person name="Devos D.P."/>
            <person name="Kaster A.-K."/>
            <person name="Ovreas L."/>
            <person name="Rohde M."/>
            <person name="Galperin M.Y."/>
            <person name="Jogler C."/>
        </authorList>
    </citation>
    <scope>NUCLEOTIDE SEQUENCE [LARGE SCALE GENOMIC DNA]</scope>
    <source>
        <strain evidence="3 4">SV_7m_r</strain>
    </source>
</reference>
<dbReference type="InterPro" id="IPR050463">
    <property type="entry name" value="Gfo/Idh/MocA_oxidrdct_glycsds"/>
</dbReference>
<dbReference type="EMBL" id="CP036272">
    <property type="protein sequence ID" value="QDT59544.1"/>
    <property type="molecule type" value="Genomic_DNA"/>
</dbReference>
<dbReference type="Pfam" id="PF01408">
    <property type="entry name" value="GFO_IDH_MocA"/>
    <property type="match status" value="1"/>
</dbReference>
<proteinExistence type="predicted"/>
<keyword evidence="4" id="KW-1185">Reference proteome</keyword>
<accession>A0A517STT8</accession>
<dbReference type="Gene3D" id="3.40.50.720">
    <property type="entry name" value="NAD(P)-binding Rossmann-like Domain"/>
    <property type="match status" value="1"/>
</dbReference>
<dbReference type="PROSITE" id="PS51318">
    <property type="entry name" value="TAT"/>
    <property type="match status" value="1"/>
</dbReference>
<dbReference type="InterPro" id="IPR000683">
    <property type="entry name" value="Gfo/Idh/MocA-like_OxRdtase_N"/>
</dbReference>
<name>A0A517STT8_9BACT</name>